<sequence>MTTDLKYELAMAECDSLRRQLKDAYSKCTAIYEALSILDEHSTKERTLLEKLILDLKQTIKVELEKNMNLYVEKLQTEQKEKYFKRELHDKTQDLNTMMLKYRRLYINKQQEKYIQDNLIIQDDSTSLFIHSQLHSVIASQRATIESLRDSLIRTHVPRNEYDALASELEDSQNNATDLQNQLDISVAHSNDLQNQLDLANTVVNQLQTELDDARAKLTSTYEVLNAACSKIDCERAEFEKSLQHIRRTTVDEIRKNSELYAKTLAMEQTYVAQRQALDTKTNELKQLEKRLSKQEEHATNKINKLAVKLEQEKFISREIVQTGPNNLVKSKNKK</sequence>
<organism evidence="3 5">
    <name type="scientific">Rotaria socialis</name>
    <dbReference type="NCBI Taxonomy" id="392032"/>
    <lineage>
        <taxon>Eukaryota</taxon>
        <taxon>Metazoa</taxon>
        <taxon>Spiralia</taxon>
        <taxon>Gnathifera</taxon>
        <taxon>Rotifera</taxon>
        <taxon>Eurotatoria</taxon>
        <taxon>Bdelloidea</taxon>
        <taxon>Philodinida</taxon>
        <taxon>Philodinidae</taxon>
        <taxon>Rotaria</taxon>
    </lineage>
</organism>
<dbReference type="EMBL" id="CAJOBP010002925">
    <property type="protein sequence ID" value="CAF4381226.1"/>
    <property type="molecule type" value="Genomic_DNA"/>
</dbReference>
<evidence type="ECO:0000313" key="5">
    <source>
        <dbReference type="Proteomes" id="UP000663851"/>
    </source>
</evidence>
<evidence type="ECO:0000313" key="2">
    <source>
        <dbReference type="EMBL" id="CAF3016129.1"/>
    </source>
</evidence>
<protein>
    <submittedName>
        <fullName evidence="3">Uncharacterized protein</fullName>
    </submittedName>
</protein>
<dbReference type="Gene3D" id="1.10.287.1490">
    <property type="match status" value="1"/>
</dbReference>
<name>A0A820GGI0_9BILA</name>
<dbReference type="Pfam" id="PF15175">
    <property type="entry name" value="SPATA24"/>
    <property type="match status" value="1"/>
</dbReference>
<gene>
    <name evidence="3" type="ORF">HFQ381_LOCUS12051</name>
    <name evidence="2" type="ORF">TIS948_LOCUS2200</name>
    <name evidence="4" type="ORF">UJA718_LOCUS17769</name>
</gene>
<dbReference type="OrthoDB" id="10014361at2759"/>
<dbReference type="Proteomes" id="UP000663825">
    <property type="component" value="Unassembled WGS sequence"/>
</dbReference>
<evidence type="ECO:0000313" key="4">
    <source>
        <dbReference type="EMBL" id="CAF4381226.1"/>
    </source>
</evidence>
<dbReference type="Proteomes" id="UP000663851">
    <property type="component" value="Unassembled WGS sequence"/>
</dbReference>
<dbReference type="EMBL" id="CAJNXB010000067">
    <property type="protein sequence ID" value="CAF3016129.1"/>
    <property type="molecule type" value="Genomic_DNA"/>
</dbReference>
<dbReference type="EMBL" id="CAJOBO010000713">
    <property type="protein sequence ID" value="CAF4277329.1"/>
    <property type="molecule type" value="Genomic_DNA"/>
</dbReference>
<feature type="coiled-coil region" evidence="1">
    <location>
        <begin position="162"/>
        <end position="224"/>
    </location>
</feature>
<evidence type="ECO:0000256" key="1">
    <source>
        <dbReference type="SAM" id="Coils"/>
    </source>
</evidence>
<dbReference type="Proteomes" id="UP000663873">
    <property type="component" value="Unassembled WGS sequence"/>
</dbReference>
<dbReference type="InterPro" id="IPR029176">
    <property type="entry name" value="SPATA24"/>
</dbReference>
<evidence type="ECO:0000313" key="3">
    <source>
        <dbReference type="EMBL" id="CAF4277329.1"/>
    </source>
</evidence>
<keyword evidence="1" id="KW-0175">Coiled coil</keyword>
<feature type="coiled-coil region" evidence="1">
    <location>
        <begin position="271"/>
        <end position="305"/>
    </location>
</feature>
<accession>A0A820GGI0</accession>
<evidence type="ECO:0000313" key="6">
    <source>
        <dbReference type="Proteomes" id="UP000663873"/>
    </source>
</evidence>
<proteinExistence type="predicted"/>
<dbReference type="AlphaFoldDB" id="A0A820GGI0"/>
<reference evidence="3" key="1">
    <citation type="submission" date="2021-02" db="EMBL/GenBank/DDBJ databases">
        <authorList>
            <person name="Nowell W R."/>
        </authorList>
    </citation>
    <scope>NUCLEOTIDE SEQUENCE</scope>
</reference>
<keyword evidence="6" id="KW-1185">Reference proteome</keyword>
<comment type="caution">
    <text evidence="3">The sequence shown here is derived from an EMBL/GenBank/DDBJ whole genome shotgun (WGS) entry which is preliminary data.</text>
</comment>